<feature type="non-terminal residue" evidence="2">
    <location>
        <position position="79"/>
    </location>
</feature>
<accession>A0A6J4HK77</accession>
<protein>
    <submittedName>
        <fullName evidence="2">Uncharacterized protein</fullName>
    </submittedName>
</protein>
<reference evidence="2" key="1">
    <citation type="submission" date="2020-02" db="EMBL/GenBank/DDBJ databases">
        <authorList>
            <person name="Meier V. D."/>
        </authorList>
    </citation>
    <scope>NUCLEOTIDE SEQUENCE</scope>
    <source>
        <strain evidence="2">AVDCRST_MAG50</strain>
    </source>
</reference>
<name>A0A6J4HK77_9ACTN</name>
<evidence type="ECO:0000256" key="1">
    <source>
        <dbReference type="SAM" id="MobiDB-lite"/>
    </source>
</evidence>
<sequence>WPRCGSSRQPGRPPARTGPRSTATRSAKCWPWPGAGSGRRSPRCSTAARCGSTASRPEARTGSSLRTRWPCCPRCPGAA</sequence>
<proteinExistence type="predicted"/>
<gene>
    <name evidence="2" type="ORF">AVDCRST_MAG50-874</name>
</gene>
<dbReference type="AlphaFoldDB" id="A0A6J4HK77"/>
<evidence type="ECO:0000313" key="2">
    <source>
        <dbReference type="EMBL" id="CAA9226821.1"/>
    </source>
</evidence>
<feature type="non-terminal residue" evidence="2">
    <location>
        <position position="1"/>
    </location>
</feature>
<dbReference type="EMBL" id="CADCTF010000050">
    <property type="protein sequence ID" value="CAA9226821.1"/>
    <property type="molecule type" value="Genomic_DNA"/>
</dbReference>
<feature type="region of interest" description="Disordered" evidence="1">
    <location>
        <begin position="1"/>
        <end position="68"/>
    </location>
</feature>
<organism evidence="2">
    <name type="scientific">uncultured Acidimicrobiales bacterium</name>
    <dbReference type="NCBI Taxonomy" id="310071"/>
    <lineage>
        <taxon>Bacteria</taxon>
        <taxon>Bacillati</taxon>
        <taxon>Actinomycetota</taxon>
        <taxon>Acidimicrobiia</taxon>
        <taxon>Acidimicrobiales</taxon>
        <taxon>environmental samples</taxon>
    </lineage>
</organism>